<protein>
    <submittedName>
        <fullName evidence="1">Uncharacterized protein</fullName>
    </submittedName>
</protein>
<dbReference type="Proteomes" id="UP000063781">
    <property type="component" value="Chromosome"/>
</dbReference>
<name>A0A0X8H128_9FIRM</name>
<evidence type="ECO:0000313" key="2">
    <source>
        <dbReference type="Proteomes" id="UP000063781"/>
    </source>
</evidence>
<accession>A0A0X8H128</accession>
<dbReference type="KEGG" id="erl:AOC36_07925"/>
<dbReference type="OrthoDB" id="2224554at2"/>
<gene>
    <name evidence="1" type="ORF">AOC36_07925</name>
</gene>
<sequence length="59" mass="6681">MELGLPMNYVELDQEEMMYLDEGLTFSRGWVSTIIDAVATPFCWYLAPIKFMGKQAASA</sequence>
<evidence type="ECO:0000313" key="1">
    <source>
        <dbReference type="EMBL" id="AMC93914.1"/>
    </source>
</evidence>
<dbReference type="RefSeq" id="WP_067633142.1">
    <property type="nucleotide sequence ID" value="NZ_CP013213.1"/>
</dbReference>
<dbReference type="AlphaFoldDB" id="A0A0X8H128"/>
<dbReference type="EMBL" id="CP013213">
    <property type="protein sequence ID" value="AMC93914.1"/>
    <property type="molecule type" value="Genomic_DNA"/>
</dbReference>
<proteinExistence type="predicted"/>
<organism evidence="1 2">
    <name type="scientific">Erysipelothrix larvae</name>
    <dbReference type="NCBI Taxonomy" id="1514105"/>
    <lineage>
        <taxon>Bacteria</taxon>
        <taxon>Bacillati</taxon>
        <taxon>Bacillota</taxon>
        <taxon>Erysipelotrichia</taxon>
        <taxon>Erysipelotrichales</taxon>
        <taxon>Erysipelotrichaceae</taxon>
        <taxon>Erysipelothrix</taxon>
    </lineage>
</organism>
<reference evidence="1 2" key="1">
    <citation type="submission" date="2015-10" db="EMBL/GenBank/DDBJ databases">
        <title>Erysipelothrix larvae sp. LV19 isolated from the larval gut of the rhinoceros beetle, Trypoxylus dichotomus.</title>
        <authorList>
            <person name="Lim S."/>
            <person name="Kim B.-C."/>
        </authorList>
    </citation>
    <scope>NUCLEOTIDE SEQUENCE [LARGE SCALE GENOMIC DNA]</scope>
    <source>
        <strain evidence="1 2">LV19</strain>
    </source>
</reference>
<keyword evidence="2" id="KW-1185">Reference proteome</keyword>